<evidence type="ECO:0000313" key="2">
    <source>
        <dbReference type="EMBL" id="KAJ7077379.1"/>
    </source>
</evidence>
<protein>
    <submittedName>
        <fullName evidence="2">Uncharacterized protein</fullName>
    </submittedName>
</protein>
<sequence>MGPPRSLASPPTAHPTRPRGGCSPTRSPIHPAQVPALPALKTPRTARSQVPHGGGVAAGRKVSAPTSRVRPASPRRADPPRSTRTSRQPCSAAGRARAPCGGEHSAPCIVRCARLAPAKSLTSPPPGASPRPPRLRVPRLALESPSRFPAFEPAPRSQVQRRRVYLRHRRRPPARAFPPPRNSPLPNLSCARKSSAADHGRRLQTPRLTRARLRPPPAQRSPRGATSRCGAEIPPVRRCRRGERDAKRPFAQGTRALSALRRRSPPTWRRPACGARATRVARSQSPAGVRAGVRATRALRRHAAPANARRAGRPYSAVGRRLPAAKTAMSTQTALNWITHRVSSESAGWAQALRSEEGALVEAPERDGSMG</sequence>
<proteinExistence type="predicted"/>
<keyword evidence="3" id="KW-1185">Reference proteome</keyword>
<dbReference type="EMBL" id="JARJCN010000073">
    <property type="protein sequence ID" value="KAJ7077379.1"/>
    <property type="molecule type" value="Genomic_DNA"/>
</dbReference>
<evidence type="ECO:0000256" key="1">
    <source>
        <dbReference type="SAM" id="MobiDB-lite"/>
    </source>
</evidence>
<feature type="compositionally biased region" description="Low complexity" evidence="1">
    <location>
        <begin position="63"/>
        <end position="74"/>
    </location>
</feature>
<comment type="caution">
    <text evidence="2">The sequence shown here is derived from an EMBL/GenBank/DDBJ whole genome shotgun (WGS) entry which is preliminary data.</text>
</comment>
<accession>A0AAD6TX49</accession>
<organism evidence="2 3">
    <name type="scientific">Mycena belliarum</name>
    <dbReference type="NCBI Taxonomy" id="1033014"/>
    <lineage>
        <taxon>Eukaryota</taxon>
        <taxon>Fungi</taxon>
        <taxon>Dikarya</taxon>
        <taxon>Basidiomycota</taxon>
        <taxon>Agaricomycotina</taxon>
        <taxon>Agaricomycetes</taxon>
        <taxon>Agaricomycetidae</taxon>
        <taxon>Agaricales</taxon>
        <taxon>Marasmiineae</taxon>
        <taxon>Mycenaceae</taxon>
        <taxon>Mycena</taxon>
    </lineage>
</organism>
<feature type="region of interest" description="Disordered" evidence="1">
    <location>
        <begin position="118"/>
        <end position="230"/>
    </location>
</feature>
<feature type="compositionally biased region" description="Basic residues" evidence="1">
    <location>
        <begin position="159"/>
        <end position="173"/>
    </location>
</feature>
<reference evidence="2" key="1">
    <citation type="submission" date="2023-03" db="EMBL/GenBank/DDBJ databases">
        <title>Massive genome expansion in bonnet fungi (Mycena s.s.) driven by repeated elements and novel gene families across ecological guilds.</title>
        <authorList>
            <consortium name="Lawrence Berkeley National Laboratory"/>
            <person name="Harder C.B."/>
            <person name="Miyauchi S."/>
            <person name="Viragh M."/>
            <person name="Kuo A."/>
            <person name="Thoen E."/>
            <person name="Andreopoulos B."/>
            <person name="Lu D."/>
            <person name="Skrede I."/>
            <person name="Drula E."/>
            <person name="Henrissat B."/>
            <person name="Morin E."/>
            <person name="Kohler A."/>
            <person name="Barry K."/>
            <person name="LaButti K."/>
            <person name="Morin E."/>
            <person name="Salamov A."/>
            <person name="Lipzen A."/>
            <person name="Mereny Z."/>
            <person name="Hegedus B."/>
            <person name="Baldrian P."/>
            <person name="Stursova M."/>
            <person name="Weitz H."/>
            <person name="Taylor A."/>
            <person name="Grigoriev I.V."/>
            <person name="Nagy L.G."/>
            <person name="Martin F."/>
            <person name="Kauserud H."/>
        </authorList>
    </citation>
    <scope>NUCLEOTIDE SEQUENCE</scope>
    <source>
        <strain evidence="2">CBHHK173m</strain>
    </source>
</reference>
<dbReference type="Proteomes" id="UP001222325">
    <property type="component" value="Unassembled WGS sequence"/>
</dbReference>
<dbReference type="AlphaFoldDB" id="A0AAD6TX49"/>
<evidence type="ECO:0000313" key="3">
    <source>
        <dbReference type="Proteomes" id="UP001222325"/>
    </source>
</evidence>
<gene>
    <name evidence="2" type="ORF">B0H15DRAFT_561851</name>
</gene>
<feature type="region of interest" description="Disordered" evidence="1">
    <location>
        <begin position="1"/>
        <end position="103"/>
    </location>
</feature>
<name>A0AAD6TX49_9AGAR</name>
<feature type="compositionally biased region" description="Pro residues" evidence="1">
    <location>
        <begin position="123"/>
        <end position="132"/>
    </location>
</feature>